<gene>
    <name evidence="9" type="ORF">DMP06_03275</name>
</gene>
<keyword evidence="10" id="KW-1185">Reference proteome</keyword>
<feature type="domain" description="4Fe-4S ferredoxin-type" evidence="8">
    <location>
        <begin position="303"/>
        <end position="334"/>
    </location>
</feature>
<evidence type="ECO:0000256" key="1">
    <source>
        <dbReference type="ARBA" id="ARBA00022448"/>
    </source>
</evidence>
<proteinExistence type="predicted"/>
<evidence type="ECO:0000313" key="10">
    <source>
        <dbReference type="Proteomes" id="UP000269591"/>
    </source>
</evidence>
<evidence type="ECO:0000259" key="8">
    <source>
        <dbReference type="PROSITE" id="PS51379"/>
    </source>
</evidence>
<evidence type="ECO:0000256" key="5">
    <source>
        <dbReference type="ARBA" id="ARBA00022982"/>
    </source>
</evidence>
<keyword evidence="4" id="KW-0677">Repeat</keyword>
<dbReference type="OrthoDB" id="9672at2"/>
<dbReference type="PROSITE" id="PS00198">
    <property type="entry name" value="4FE4S_FER_1"/>
    <property type="match status" value="1"/>
</dbReference>
<dbReference type="AlphaFoldDB" id="A0A3N0B1P5"/>
<comment type="caution">
    <text evidence="9">The sequence shown here is derived from an EMBL/GenBank/DDBJ whole genome shotgun (WGS) entry which is preliminary data.</text>
</comment>
<evidence type="ECO:0000256" key="6">
    <source>
        <dbReference type="ARBA" id="ARBA00023004"/>
    </source>
</evidence>
<accession>A0A3N0B1P5</accession>
<feature type="domain" description="4Fe-4S ferredoxin-type" evidence="8">
    <location>
        <begin position="274"/>
        <end position="297"/>
    </location>
</feature>
<keyword evidence="6" id="KW-0408">Iron</keyword>
<evidence type="ECO:0000256" key="4">
    <source>
        <dbReference type="ARBA" id="ARBA00022737"/>
    </source>
</evidence>
<dbReference type="Proteomes" id="UP000269591">
    <property type="component" value="Unassembled WGS sequence"/>
</dbReference>
<dbReference type="GO" id="GO:0051539">
    <property type="term" value="F:4 iron, 4 sulfur cluster binding"/>
    <property type="evidence" value="ECO:0007669"/>
    <property type="project" value="UniProtKB-KW"/>
</dbReference>
<dbReference type="InterPro" id="IPR050572">
    <property type="entry name" value="Fe-S_Ferredoxin"/>
</dbReference>
<evidence type="ECO:0000313" key="9">
    <source>
        <dbReference type="EMBL" id="RNL41027.1"/>
    </source>
</evidence>
<dbReference type="GO" id="GO:0046872">
    <property type="term" value="F:metal ion binding"/>
    <property type="evidence" value="ECO:0007669"/>
    <property type="project" value="UniProtKB-KW"/>
</dbReference>
<organism evidence="9 10">
    <name type="scientific">Slackia equolifaciens</name>
    <dbReference type="NCBI Taxonomy" id="498718"/>
    <lineage>
        <taxon>Bacteria</taxon>
        <taxon>Bacillati</taxon>
        <taxon>Actinomycetota</taxon>
        <taxon>Coriobacteriia</taxon>
        <taxon>Eggerthellales</taxon>
        <taxon>Eggerthellaceae</taxon>
        <taxon>Slackia</taxon>
    </lineage>
</organism>
<dbReference type="PROSITE" id="PS51379">
    <property type="entry name" value="4FE4S_FER_2"/>
    <property type="match status" value="3"/>
</dbReference>
<keyword evidence="5" id="KW-0249">Electron transport</keyword>
<dbReference type="Pfam" id="PF13237">
    <property type="entry name" value="Fer4_10"/>
    <property type="match status" value="1"/>
</dbReference>
<dbReference type="PANTHER" id="PTHR43687">
    <property type="entry name" value="ADENYLYLSULFATE REDUCTASE, BETA SUBUNIT"/>
    <property type="match status" value="1"/>
</dbReference>
<feature type="domain" description="4Fe-4S ferredoxin-type" evidence="8">
    <location>
        <begin position="1"/>
        <end position="35"/>
    </location>
</feature>
<keyword evidence="1" id="KW-0813">Transport</keyword>
<reference evidence="10" key="1">
    <citation type="submission" date="2018-05" db="EMBL/GenBank/DDBJ databases">
        <title>Genome Sequencing of selected type strains of the family Eggerthellaceae.</title>
        <authorList>
            <person name="Danylec N."/>
            <person name="Stoll D.A."/>
            <person name="Doetsch A."/>
            <person name="Huch M."/>
        </authorList>
    </citation>
    <scope>NUCLEOTIDE SEQUENCE [LARGE SCALE GENOMIC DNA]</scope>
    <source>
        <strain evidence="10">DSM 24851</strain>
    </source>
</reference>
<dbReference type="PANTHER" id="PTHR43687:SF6">
    <property type="entry name" value="L-ASPARTATE SEMIALDEHYDE SULFURTRANSFERASE IRON-SULFUR SUBUNIT"/>
    <property type="match status" value="1"/>
</dbReference>
<sequence>MKMIVAPEFCVRPSGAECERCRIACPVSAISFQSESGTPVIDGEACTKCCVCMGVCDAFTSSSNSLHALYEHLRRVAMRGDVVYLTCKENVFPGFTPAKNVTVLPCLACIPPELWALLLAQNVPLCLACDLKYCDDCEKAPGRGEMLFSRAIELAEEWTGGEVHWDREIPELEDVSPAAEASQFGRREAFDSIKDDAIDIVTGKRRLKNSDTLKDLYRKKERKRMQEKLNLLDGEIINEFAENGRSRRTLQPRRRMLLEAVAAHAAVGGNAEIVVSETDAARCVECLDCTKCCPTGARMASPENGSLDYEPRFCIGCGACVDACPREAIDLVEASIAQIAPDLVAEP</sequence>
<evidence type="ECO:0000256" key="7">
    <source>
        <dbReference type="ARBA" id="ARBA00023014"/>
    </source>
</evidence>
<dbReference type="SUPFAM" id="SSF54862">
    <property type="entry name" value="4Fe-4S ferredoxins"/>
    <property type="match status" value="2"/>
</dbReference>
<dbReference type="Gene3D" id="3.30.70.20">
    <property type="match status" value="2"/>
</dbReference>
<dbReference type="EMBL" id="QIBX01000003">
    <property type="protein sequence ID" value="RNL41027.1"/>
    <property type="molecule type" value="Genomic_DNA"/>
</dbReference>
<keyword evidence="3" id="KW-0479">Metal-binding</keyword>
<protein>
    <submittedName>
        <fullName evidence="9">4Fe-4S ferredoxin</fullName>
    </submittedName>
</protein>
<keyword evidence="7" id="KW-0411">Iron-sulfur</keyword>
<keyword evidence="2" id="KW-0004">4Fe-4S</keyword>
<name>A0A3N0B1P5_9ACTN</name>
<dbReference type="RefSeq" id="WP_123208311.1">
    <property type="nucleotide sequence ID" value="NZ_JBHTHO010000001.1"/>
</dbReference>
<dbReference type="InterPro" id="IPR017896">
    <property type="entry name" value="4Fe4S_Fe-S-bd"/>
</dbReference>
<evidence type="ECO:0000256" key="2">
    <source>
        <dbReference type="ARBA" id="ARBA00022485"/>
    </source>
</evidence>
<dbReference type="InterPro" id="IPR017900">
    <property type="entry name" value="4Fe4S_Fe_S_CS"/>
</dbReference>
<evidence type="ECO:0000256" key="3">
    <source>
        <dbReference type="ARBA" id="ARBA00022723"/>
    </source>
</evidence>